<proteinExistence type="predicted"/>
<dbReference type="OrthoDB" id="384184at2"/>
<keyword evidence="3 6" id="KW-1133">Transmembrane helix</keyword>
<dbReference type="Proteomes" id="UP000293671">
    <property type="component" value="Unassembled WGS sequence"/>
</dbReference>
<keyword evidence="2 6" id="KW-0812">Transmembrane</keyword>
<organism evidence="7 8">
    <name type="scientific">Rivibacter subsaxonicus</name>
    <dbReference type="NCBI Taxonomy" id="457575"/>
    <lineage>
        <taxon>Bacteria</taxon>
        <taxon>Pseudomonadati</taxon>
        <taxon>Pseudomonadota</taxon>
        <taxon>Betaproteobacteria</taxon>
        <taxon>Burkholderiales</taxon>
        <taxon>Rivibacter</taxon>
    </lineage>
</organism>
<evidence type="ECO:0000256" key="2">
    <source>
        <dbReference type="ARBA" id="ARBA00022692"/>
    </source>
</evidence>
<evidence type="ECO:0000256" key="3">
    <source>
        <dbReference type="ARBA" id="ARBA00022989"/>
    </source>
</evidence>
<accession>A0A4Q7VWE8</accession>
<evidence type="ECO:0000313" key="7">
    <source>
        <dbReference type="EMBL" id="RZU01054.1"/>
    </source>
</evidence>
<protein>
    <submittedName>
        <fullName evidence="7">Uncharacterized protein DUF697</fullName>
    </submittedName>
</protein>
<dbReference type="EMBL" id="SHKP01000005">
    <property type="protein sequence ID" value="RZU01054.1"/>
    <property type="molecule type" value="Genomic_DNA"/>
</dbReference>
<dbReference type="Pfam" id="PF05128">
    <property type="entry name" value="DUF697"/>
    <property type="match status" value="1"/>
</dbReference>
<sequence>MNRTLRRLLLAVTLLALLFALVLLAAAIAQLGDLAARLHPGFGVVVWCVLGGGFALLLATPVWLFFRLPPPLVPPEHADGPEHAAYLQALRARLRSNPILEGRPLDSDAELEDALALLAREADRVTREAARIVFIATAVMQNGRLDGLMVFAAQCRLVWQIATLYLQRPTPRQMLYLYSNVAVTALAASAIDEIDFSQIVTPIVLAAAPSAGGAVPGLQGLSALLVNCLAHGSANAVLTLRVGAVARRYCGATVRPDRADVRRSASLEALQHVGRIVRENGSQVARSVWKSVTGVAGGGFDSAVEGTRRLGSSIAGRFRRSPREAPGQEPDPAEVAAKGPSAGVDRP</sequence>
<dbReference type="AlphaFoldDB" id="A0A4Q7VWE8"/>
<comment type="subcellular location">
    <subcellularLocation>
        <location evidence="1">Membrane</location>
        <topology evidence="1">Multi-pass membrane protein</topology>
    </subcellularLocation>
</comment>
<dbReference type="RefSeq" id="WP_130431470.1">
    <property type="nucleotide sequence ID" value="NZ_SHKP01000005.1"/>
</dbReference>
<evidence type="ECO:0000256" key="1">
    <source>
        <dbReference type="ARBA" id="ARBA00004141"/>
    </source>
</evidence>
<comment type="caution">
    <text evidence="7">The sequence shown here is derived from an EMBL/GenBank/DDBJ whole genome shotgun (WGS) entry which is preliminary data.</text>
</comment>
<evidence type="ECO:0000256" key="6">
    <source>
        <dbReference type="SAM" id="Phobius"/>
    </source>
</evidence>
<keyword evidence="4 6" id="KW-0472">Membrane</keyword>
<reference evidence="7 8" key="1">
    <citation type="submission" date="2019-02" db="EMBL/GenBank/DDBJ databases">
        <title>Genomic Encyclopedia of Type Strains, Phase IV (KMG-IV): sequencing the most valuable type-strain genomes for metagenomic binning, comparative biology and taxonomic classification.</title>
        <authorList>
            <person name="Goeker M."/>
        </authorList>
    </citation>
    <scope>NUCLEOTIDE SEQUENCE [LARGE SCALE GENOMIC DNA]</scope>
    <source>
        <strain evidence="7 8">DSM 19570</strain>
    </source>
</reference>
<evidence type="ECO:0000256" key="5">
    <source>
        <dbReference type="SAM" id="MobiDB-lite"/>
    </source>
</evidence>
<dbReference type="GO" id="GO:0016020">
    <property type="term" value="C:membrane"/>
    <property type="evidence" value="ECO:0007669"/>
    <property type="project" value="UniProtKB-SubCell"/>
</dbReference>
<evidence type="ECO:0000313" key="8">
    <source>
        <dbReference type="Proteomes" id="UP000293671"/>
    </source>
</evidence>
<evidence type="ECO:0000256" key="4">
    <source>
        <dbReference type="ARBA" id="ARBA00023136"/>
    </source>
</evidence>
<name>A0A4Q7VWE8_9BURK</name>
<gene>
    <name evidence="7" type="ORF">EV670_1768</name>
</gene>
<keyword evidence="8" id="KW-1185">Reference proteome</keyword>
<feature type="transmembrane region" description="Helical" evidence="6">
    <location>
        <begin position="41"/>
        <end position="66"/>
    </location>
</feature>
<dbReference type="InterPro" id="IPR021147">
    <property type="entry name" value="DUF697"/>
</dbReference>
<feature type="region of interest" description="Disordered" evidence="5">
    <location>
        <begin position="311"/>
        <end position="347"/>
    </location>
</feature>